<dbReference type="GO" id="GO:0003676">
    <property type="term" value="F:nucleic acid binding"/>
    <property type="evidence" value="ECO:0007669"/>
    <property type="project" value="InterPro"/>
</dbReference>
<organism evidence="1 2">
    <name type="scientific">Plakobranchus ocellatus</name>
    <dbReference type="NCBI Taxonomy" id="259542"/>
    <lineage>
        <taxon>Eukaryota</taxon>
        <taxon>Metazoa</taxon>
        <taxon>Spiralia</taxon>
        <taxon>Lophotrochozoa</taxon>
        <taxon>Mollusca</taxon>
        <taxon>Gastropoda</taxon>
        <taxon>Heterobranchia</taxon>
        <taxon>Euthyneura</taxon>
        <taxon>Panpulmonata</taxon>
        <taxon>Sacoglossa</taxon>
        <taxon>Placobranchoidea</taxon>
        <taxon>Plakobranchidae</taxon>
        <taxon>Plakobranchus</taxon>
    </lineage>
</organism>
<name>A0AAV4BPG0_9GAST</name>
<evidence type="ECO:0000313" key="2">
    <source>
        <dbReference type="Proteomes" id="UP000735302"/>
    </source>
</evidence>
<reference evidence="1 2" key="1">
    <citation type="journal article" date="2021" name="Elife">
        <title>Chloroplast acquisition without the gene transfer in kleptoplastic sea slugs, Plakobranchus ocellatus.</title>
        <authorList>
            <person name="Maeda T."/>
            <person name="Takahashi S."/>
            <person name="Yoshida T."/>
            <person name="Shimamura S."/>
            <person name="Takaki Y."/>
            <person name="Nagai Y."/>
            <person name="Toyoda A."/>
            <person name="Suzuki Y."/>
            <person name="Arimoto A."/>
            <person name="Ishii H."/>
            <person name="Satoh N."/>
            <person name="Nishiyama T."/>
            <person name="Hasebe M."/>
            <person name="Maruyama T."/>
            <person name="Minagawa J."/>
            <person name="Obokata J."/>
            <person name="Shigenobu S."/>
        </authorList>
    </citation>
    <scope>NUCLEOTIDE SEQUENCE [LARGE SCALE GENOMIC DNA]</scope>
</reference>
<keyword evidence="2" id="KW-1185">Reference proteome</keyword>
<dbReference type="AlphaFoldDB" id="A0AAV4BPG0"/>
<dbReference type="Gene3D" id="3.30.420.10">
    <property type="entry name" value="Ribonuclease H-like superfamily/Ribonuclease H"/>
    <property type="match status" value="1"/>
</dbReference>
<dbReference type="Proteomes" id="UP000735302">
    <property type="component" value="Unassembled WGS sequence"/>
</dbReference>
<accession>A0AAV4BPG0</accession>
<dbReference type="SUPFAM" id="SSF53098">
    <property type="entry name" value="Ribonuclease H-like"/>
    <property type="match status" value="1"/>
</dbReference>
<dbReference type="InterPro" id="IPR036397">
    <property type="entry name" value="RNaseH_sf"/>
</dbReference>
<dbReference type="EMBL" id="BLXT01005220">
    <property type="protein sequence ID" value="GFO20896.1"/>
    <property type="molecule type" value="Genomic_DNA"/>
</dbReference>
<evidence type="ECO:0000313" key="1">
    <source>
        <dbReference type="EMBL" id="GFO20896.1"/>
    </source>
</evidence>
<comment type="caution">
    <text evidence="1">The sequence shown here is derived from an EMBL/GenBank/DDBJ whole genome shotgun (WGS) entry which is preliminary data.</text>
</comment>
<protein>
    <submittedName>
        <fullName evidence="1">Transposon tf2-9 polyprotein</fullName>
    </submittedName>
</protein>
<sequence length="123" mass="13759">MRCSSSPWASSPPIPSHPDRSVCDIHVDLIDPLLSSQGCSYMLTVVDRFTRWPGALLLLNPEAITWTLIVLQDMVFQTQSLLIKVNDLPEDSAHCELHKVLDILERFHSSLKAAFRASLSGFL</sequence>
<gene>
    <name evidence="1" type="ORF">PoB_004740100</name>
</gene>
<dbReference type="InterPro" id="IPR012337">
    <property type="entry name" value="RNaseH-like_sf"/>
</dbReference>
<proteinExistence type="predicted"/>